<dbReference type="InterPro" id="IPR055128">
    <property type="entry name" value="HypF_C_2"/>
</dbReference>
<proteinExistence type="inferred from homology"/>
<evidence type="ECO:0000313" key="13">
    <source>
        <dbReference type="Proteomes" id="UP000541352"/>
    </source>
</evidence>
<evidence type="ECO:0000256" key="7">
    <source>
        <dbReference type="ARBA" id="ARBA00048220"/>
    </source>
</evidence>
<dbReference type="Gene3D" id="3.30.420.360">
    <property type="match status" value="1"/>
</dbReference>
<evidence type="ECO:0000256" key="6">
    <source>
        <dbReference type="ARBA" id="ARBA00022833"/>
    </source>
</evidence>
<name>A0A7W5ZTX7_9BACT</name>
<dbReference type="PROSITE" id="PS00150">
    <property type="entry name" value="ACYLPHOSPHATASE_1"/>
    <property type="match status" value="1"/>
</dbReference>
<evidence type="ECO:0000256" key="3">
    <source>
        <dbReference type="ARBA" id="ARBA00022598"/>
    </source>
</evidence>
<dbReference type="GO" id="GO:0051604">
    <property type="term" value="P:protein maturation"/>
    <property type="evidence" value="ECO:0007669"/>
    <property type="project" value="TreeGrafter"/>
</dbReference>
<evidence type="ECO:0000259" key="11">
    <source>
        <dbReference type="PROSITE" id="PS51163"/>
    </source>
</evidence>
<keyword evidence="4" id="KW-0479">Metal-binding</keyword>
<dbReference type="EMBL" id="JACIBY010000017">
    <property type="protein sequence ID" value="MBB3841497.1"/>
    <property type="molecule type" value="Genomic_DNA"/>
</dbReference>
<dbReference type="PANTHER" id="PTHR42959:SF1">
    <property type="entry name" value="CARBAMOYLTRANSFERASE HYPF"/>
    <property type="match status" value="1"/>
</dbReference>
<dbReference type="RefSeq" id="WP_183979205.1">
    <property type="nucleotide sequence ID" value="NZ_JACIBY010000017.1"/>
</dbReference>
<dbReference type="Gene3D" id="3.30.110.120">
    <property type="match status" value="1"/>
</dbReference>
<comment type="similarity">
    <text evidence="2 8">Belongs to the carbamoyltransferase HypF family.</text>
</comment>
<keyword evidence="6" id="KW-0862">Zinc</keyword>
<feature type="domain" description="YrdC-like" evidence="11">
    <location>
        <begin position="229"/>
        <end position="416"/>
    </location>
</feature>
<dbReference type="SUPFAM" id="SSF55821">
    <property type="entry name" value="YrdC/RibB"/>
    <property type="match status" value="1"/>
</dbReference>
<dbReference type="PANTHER" id="PTHR42959">
    <property type="entry name" value="CARBAMOYLTRANSFERASE"/>
    <property type="match status" value="1"/>
</dbReference>
<dbReference type="InterPro" id="IPR017968">
    <property type="entry name" value="Acylphosphatase_CS"/>
</dbReference>
<gene>
    <name evidence="12" type="ORF">FHS57_005525</name>
</gene>
<dbReference type="Proteomes" id="UP000541352">
    <property type="component" value="Unassembled WGS sequence"/>
</dbReference>
<dbReference type="AlphaFoldDB" id="A0A7W5ZTX7"/>
<dbReference type="InterPro" id="IPR017945">
    <property type="entry name" value="DHBP_synth_RibB-like_a/b_dom"/>
</dbReference>
<dbReference type="Gene3D" id="3.30.420.40">
    <property type="match status" value="1"/>
</dbReference>
<organism evidence="12 13">
    <name type="scientific">Runella defluvii</name>
    <dbReference type="NCBI Taxonomy" id="370973"/>
    <lineage>
        <taxon>Bacteria</taxon>
        <taxon>Pseudomonadati</taxon>
        <taxon>Bacteroidota</taxon>
        <taxon>Cytophagia</taxon>
        <taxon>Cytophagales</taxon>
        <taxon>Spirosomataceae</taxon>
        <taxon>Runella</taxon>
    </lineage>
</organism>
<keyword evidence="9" id="KW-0378">Hydrolase</keyword>
<dbReference type="Pfam" id="PF01300">
    <property type="entry name" value="Sua5_yciO_yrdC"/>
    <property type="match status" value="1"/>
</dbReference>
<evidence type="ECO:0000256" key="5">
    <source>
        <dbReference type="ARBA" id="ARBA00022771"/>
    </source>
</evidence>
<feature type="active site" evidence="9">
    <location>
        <position position="40"/>
    </location>
</feature>
<keyword evidence="3" id="KW-0436">Ligase</keyword>
<evidence type="ECO:0000256" key="8">
    <source>
        <dbReference type="PIRNR" id="PIRNR006256"/>
    </source>
</evidence>
<dbReference type="GO" id="GO:0003725">
    <property type="term" value="F:double-stranded RNA binding"/>
    <property type="evidence" value="ECO:0007669"/>
    <property type="project" value="InterPro"/>
</dbReference>
<dbReference type="InterPro" id="IPR004421">
    <property type="entry name" value="Carbamoyltransferase_HypF"/>
</dbReference>
<dbReference type="GO" id="GO:0016874">
    <property type="term" value="F:ligase activity"/>
    <property type="evidence" value="ECO:0007669"/>
    <property type="project" value="UniProtKB-UniRule"/>
</dbReference>
<comment type="caution">
    <text evidence="12">The sequence shown here is derived from an EMBL/GenBank/DDBJ whole genome shotgun (WGS) entry which is preliminary data.</text>
</comment>
<comment type="pathway">
    <text evidence="1">Protein modification; [NiFe] hydrogenase maturation.</text>
</comment>
<dbReference type="InterPro" id="IPR001792">
    <property type="entry name" value="Acylphosphatase-like_dom"/>
</dbReference>
<sequence>MWVETAENTIQQVVSQKSVSFEEQTYGIRLTGIVQGVGFRPFVYQLAHEWGLTGTVSNGPEGVKVVLTTDLTTANRFLETLLANTPPQALVEKYELESLPFCSFQTFKIIESQAGKLTNGLKLTPDFAMCSSCRAELHDPQNRRFRYPFITCTQCGPRYSIQRAVPYDRAQTTMQVFEMCPACLDEYNDPNHRRFYSQTNSCPTCGIQLGWYTCRQATAYSSSFLHDTHWILDRAHRALKAGKIVAVKGIGGYLLLCDATHESAVATLRERKHRPTKPFAVLYPTLDVLQREATVGDQESDALLSSVAPIVLVRPHKTTSIAPSVNPGLAHLGVMLPYAPLLELLAHDFGKPLVATSGNRSGSPIIFKDADALTELSQVADFILTHNREIVLPQDDSVLRFSPFYAKQIVLRRSRGLTGSVNATGLTSTTSIQLSFGASQKSTFTLLAADNLHTSQYLGDLEDWETQTHFKHTLQHLVKVFDVEPNRFSADAHQGYFSTQLAHEWAKATKSTLQKIQHHVAHFAAVLAEHRLPSSPEPIAGIVWDGTGLGSDGHSWGGEFFLYFPNPSRPLGENIERIAYFEYFDSLAGDKMAVEPRLSAFSLLFPEKEELINNKFSEKERSFYAKLLAKNTLKTSSVGRLFDAVASLLIGIDKTSYEGEAALQLEELAERYFLKHRLLVTQYYSLKNLNYRFIPSKELLEAIAEDVLTGVPVDEIAAKFHVTLVKIIEKFTQETGVQKVAFSGGVFQNALLVDLCIAVLGDTHELFFHQQFSPNDECVSFGQAVLTP</sequence>
<keyword evidence="13" id="KW-1185">Reference proteome</keyword>
<dbReference type="PROSITE" id="PS51163">
    <property type="entry name" value="YRDC"/>
    <property type="match status" value="1"/>
</dbReference>
<dbReference type="NCBIfam" id="TIGR00143">
    <property type="entry name" value="hypF"/>
    <property type="match status" value="1"/>
</dbReference>
<dbReference type="InterPro" id="IPR011125">
    <property type="entry name" value="Znf_HypF"/>
</dbReference>
<accession>A0A7W5ZTX7</accession>
<dbReference type="InterPro" id="IPR051060">
    <property type="entry name" value="Carbamoyltrans_HypF-like"/>
</dbReference>
<dbReference type="GO" id="GO:0008270">
    <property type="term" value="F:zinc ion binding"/>
    <property type="evidence" value="ECO:0007669"/>
    <property type="project" value="UniProtKB-KW"/>
</dbReference>
<dbReference type="Pfam" id="PF17788">
    <property type="entry name" value="HypF_C"/>
    <property type="match status" value="1"/>
</dbReference>
<dbReference type="Pfam" id="PF22521">
    <property type="entry name" value="HypF_C_2"/>
    <property type="match status" value="1"/>
</dbReference>
<dbReference type="UniPathway" id="UPA00335"/>
<dbReference type="InterPro" id="IPR041440">
    <property type="entry name" value="HypF_C"/>
</dbReference>
<protein>
    <recommendedName>
        <fullName evidence="8">Carbamoyltransferase</fullName>
        <ecNumber evidence="8">6.2.-.-</ecNumber>
    </recommendedName>
</protein>
<evidence type="ECO:0000313" key="12">
    <source>
        <dbReference type="EMBL" id="MBB3841497.1"/>
    </source>
</evidence>
<comment type="catalytic activity">
    <reaction evidence="7">
        <text>C-terminal L-cysteinyl-[HypE protein] + carbamoyl phosphate + ATP + H2O = C-terminal S-carboxamide-L-cysteinyl-[HypE protein] + AMP + phosphate + diphosphate + H(+)</text>
        <dbReference type="Rhea" id="RHEA:55636"/>
        <dbReference type="Rhea" id="RHEA-COMP:14247"/>
        <dbReference type="Rhea" id="RHEA-COMP:14392"/>
        <dbReference type="ChEBI" id="CHEBI:15377"/>
        <dbReference type="ChEBI" id="CHEBI:15378"/>
        <dbReference type="ChEBI" id="CHEBI:30616"/>
        <dbReference type="ChEBI" id="CHEBI:33019"/>
        <dbReference type="ChEBI" id="CHEBI:43474"/>
        <dbReference type="ChEBI" id="CHEBI:58228"/>
        <dbReference type="ChEBI" id="CHEBI:76913"/>
        <dbReference type="ChEBI" id="CHEBI:139126"/>
        <dbReference type="ChEBI" id="CHEBI:456215"/>
    </reaction>
</comment>
<reference evidence="12 13" key="1">
    <citation type="submission" date="2020-08" db="EMBL/GenBank/DDBJ databases">
        <title>Genomic Encyclopedia of Type Strains, Phase IV (KMG-IV): sequencing the most valuable type-strain genomes for metagenomic binning, comparative biology and taxonomic classification.</title>
        <authorList>
            <person name="Goeker M."/>
        </authorList>
    </citation>
    <scope>NUCLEOTIDE SEQUENCE [LARGE SCALE GENOMIC DNA]</scope>
    <source>
        <strain evidence="12 13">DSM 17976</strain>
    </source>
</reference>
<evidence type="ECO:0000256" key="2">
    <source>
        <dbReference type="ARBA" id="ARBA00008097"/>
    </source>
</evidence>
<dbReference type="Pfam" id="PF07503">
    <property type="entry name" value="zf-HYPF"/>
    <property type="match status" value="2"/>
</dbReference>
<dbReference type="SUPFAM" id="SSF54975">
    <property type="entry name" value="Acylphosphatase/BLUF domain-like"/>
    <property type="match status" value="1"/>
</dbReference>
<feature type="domain" description="Acylphosphatase-like" evidence="10">
    <location>
        <begin position="25"/>
        <end position="111"/>
    </location>
</feature>
<feature type="active site" evidence="9">
    <location>
        <position position="58"/>
    </location>
</feature>
<dbReference type="InterPro" id="IPR036046">
    <property type="entry name" value="Acylphosphatase-like_dom_sf"/>
</dbReference>
<dbReference type="Pfam" id="PF00708">
    <property type="entry name" value="Acylphosphatase"/>
    <property type="match status" value="1"/>
</dbReference>
<evidence type="ECO:0000256" key="4">
    <source>
        <dbReference type="ARBA" id="ARBA00022723"/>
    </source>
</evidence>
<dbReference type="GO" id="GO:0016743">
    <property type="term" value="F:carboxyl- or carbamoyltransferase activity"/>
    <property type="evidence" value="ECO:0007669"/>
    <property type="project" value="UniProtKB-UniRule"/>
</dbReference>
<evidence type="ECO:0000256" key="1">
    <source>
        <dbReference type="ARBA" id="ARBA00004711"/>
    </source>
</evidence>
<dbReference type="EC" id="6.2.-.-" evidence="8"/>
<keyword evidence="5" id="KW-0863">Zinc-finger</keyword>
<comment type="catalytic activity">
    <reaction evidence="9">
        <text>an acyl phosphate + H2O = a carboxylate + phosphate + H(+)</text>
        <dbReference type="Rhea" id="RHEA:14965"/>
        <dbReference type="ChEBI" id="CHEBI:15377"/>
        <dbReference type="ChEBI" id="CHEBI:15378"/>
        <dbReference type="ChEBI" id="CHEBI:29067"/>
        <dbReference type="ChEBI" id="CHEBI:43474"/>
        <dbReference type="ChEBI" id="CHEBI:59918"/>
        <dbReference type="EC" id="3.6.1.7"/>
    </reaction>
</comment>
<dbReference type="PIRSF" id="PIRSF006256">
    <property type="entry name" value="CMPcnvr_hdrg_mat"/>
    <property type="match status" value="1"/>
</dbReference>
<dbReference type="PROSITE" id="PS51160">
    <property type="entry name" value="ACYLPHOSPHATASE_3"/>
    <property type="match status" value="1"/>
</dbReference>
<dbReference type="GO" id="GO:0003998">
    <property type="term" value="F:acylphosphatase activity"/>
    <property type="evidence" value="ECO:0007669"/>
    <property type="project" value="UniProtKB-EC"/>
</dbReference>
<evidence type="ECO:0000259" key="10">
    <source>
        <dbReference type="PROSITE" id="PS51160"/>
    </source>
</evidence>
<dbReference type="Gene3D" id="3.90.870.50">
    <property type="match status" value="1"/>
</dbReference>
<dbReference type="InterPro" id="IPR006070">
    <property type="entry name" value="Sua5-like_dom"/>
</dbReference>
<evidence type="ECO:0000256" key="9">
    <source>
        <dbReference type="PROSITE-ProRule" id="PRU00520"/>
    </source>
</evidence>